<dbReference type="AlphaFoldDB" id="A0ABD0LPS5"/>
<proteinExistence type="predicted"/>
<organism evidence="1 2">
    <name type="scientific">Batillaria attramentaria</name>
    <dbReference type="NCBI Taxonomy" id="370345"/>
    <lineage>
        <taxon>Eukaryota</taxon>
        <taxon>Metazoa</taxon>
        <taxon>Spiralia</taxon>
        <taxon>Lophotrochozoa</taxon>
        <taxon>Mollusca</taxon>
        <taxon>Gastropoda</taxon>
        <taxon>Caenogastropoda</taxon>
        <taxon>Sorbeoconcha</taxon>
        <taxon>Cerithioidea</taxon>
        <taxon>Batillariidae</taxon>
        <taxon>Batillaria</taxon>
    </lineage>
</organism>
<gene>
    <name evidence="1" type="ORF">BaRGS_00007636</name>
</gene>
<evidence type="ECO:0000313" key="2">
    <source>
        <dbReference type="Proteomes" id="UP001519460"/>
    </source>
</evidence>
<dbReference type="Proteomes" id="UP001519460">
    <property type="component" value="Unassembled WGS sequence"/>
</dbReference>
<reference evidence="1 2" key="1">
    <citation type="journal article" date="2023" name="Sci. Data">
        <title>Genome assembly of the Korean intertidal mud-creeper Batillaria attramentaria.</title>
        <authorList>
            <person name="Patra A.K."/>
            <person name="Ho P.T."/>
            <person name="Jun S."/>
            <person name="Lee S.J."/>
            <person name="Kim Y."/>
            <person name="Won Y.J."/>
        </authorList>
    </citation>
    <scope>NUCLEOTIDE SEQUENCE [LARGE SCALE GENOMIC DNA]</scope>
    <source>
        <strain evidence="1">Wonlab-2016</strain>
    </source>
</reference>
<keyword evidence="2" id="KW-1185">Reference proteome</keyword>
<sequence>MHHYTKKSWVRSLQVSVIPKRLLSHPEWCGRFRMSQNLRYAGVPADQMVVTAVQCMSEPQKSYFWAGWVTAVESQSCCARRPALMK</sequence>
<protein>
    <submittedName>
        <fullName evidence="1">Uncharacterized protein</fullName>
    </submittedName>
</protein>
<accession>A0ABD0LPS5</accession>
<dbReference type="EMBL" id="JACVVK020000033">
    <property type="protein sequence ID" value="KAK7501151.1"/>
    <property type="molecule type" value="Genomic_DNA"/>
</dbReference>
<comment type="caution">
    <text evidence="1">The sequence shown here is derived from an EMBL/GenBank/DDBJ whole genome shotgun (WGS) entry which is preliminary data.</text>
</comment>
<name>A0ABD0LPS5_9CAEN</name>
<evidence type="ECO:0000313" key="1">
    <source>
        <dbReference type="EMBL" id="KAK7501151.1"/>
    </source>
</evidence>